<dbReference type="Proteomes" id="UP001219525">
    <property type="component" value="Unassembled WGS sequence"/>
</dbReference>
<evidence type="ECO:0000256" key="1">
    <source>
        <dbReference type="SAM" id="MobiDB-lite"/>
    </source>
</evidence>
<organism evidence="2 3">
    <name type="scientific">Mycena pura</name>
    <dbReference type="NCBI Taxonomy" id="153505"/>
    <lineage>
        <taxon>Eukaryota</taxon>
        <taxon>Fungi</taxon>
        <taxon>Dikarya</taxon>
        <taxon>Basidiomycota</taxon>
        <taxon>Agaricomycotina</taxon>
        <taxon>Agaricomycetes</taxon>
        <taxon>Agaricomycetidae</taxon>
        <taxon>Agaricales</taxon>
        <taxon>Marasmiineae</taxon>
        <taxon>Mycenaceae</taxon>
        <taxon>Mycena</taxon>
    </lineage>
</organism>
<name>A0AAD6UMA1_9AGAR</name>
<reference evidence="2" key="1">
    <citation type="submission" date="2023-03" db="EMBL/GenBank/DDBJ databases">
        <title>Massive genome expansion in bonnet fungi (Mycena s.s.) driven by repeated elements and novel gene families across ecological guilds.</title>
        <authorList>
            <consortium name="Lawrence Berkeley National Laboratory"/>
            <person name="Harder C.B."/>
            <person name="Miyauchi S."/>
            <person name="Viragh M."/>
            <person name="Kuo A."/>
            <person name="Thoen E."/>
            <person name="Andreopoulos B."/>
            <person name="Lu D."/>
            <person name="Skrede I."/>
            <person name="Drula E."/>
            <person name="Henrissat B."/>
            <person name="Morin E."/>
            <person name="Kohler A."/>
            <person name="Barry K."/>
            <person name="LaButti K."/>
            <person name="Morin E."/>
            <person name="Salamov A."/>
            <person name="Lipzen A."/>
            <person name="Mereny Z."/>
            <person name="Hegedus B."/>
            <person name="Baldrian P."/>
            <person name="Stursova M."/>
            <person name="Weitz H."/>
            <person name="Taylor A."/>
            <person name="Grigoriev I.V."/>
            <person name="Nagy L.G."/>
            <person name="Martin F."/>
            <person name="Kauserud H."/>
        </authorList>
    </citation>
    <scope>NUCLEOTIDE SEQUENCE</scope>
    <source>
        <strain evidence="2">9144</strain>
    </source>
</reference>
<sequence>MSATRLYAARSHAPRAARPAAVNARLVLRLRLEGSLKNRDNKYGSDASSAAVVLARGRGARSLLGISSRAHGRLDNFHSVIHASAPSLIPAAARHPYAVVHRPSSDFVKTGSAWAETAGASVAGGPSFSPFTSFFFSSSSLRNTPLEIHNARAVSDGTPRAVRDPHSPRASLDAPLSPSAMPQFANSSMRSTVKPATNEPMSALRGTAVFKTSTSGSNSGVIDCYASLSEPKRSVGGVWWSWTAELHAM</sequence>
<proteinExistence type="predicted"/>
<protein>
    <submittedName>
        <fullName evidence="2">Uncharacterized protein</fullName>
    </submittedName>
</protein>
<evidence type="ECO:0000313" key="2">
    <source>
        <dbReference type="EMBL" id="KAJ7190343.1"/>
    </source>
</evidence>
<keyword evidence="3" id="KW-1185">Reference proteome</keyword>
<dbReference type="AlphaFoldDB" id="A0AAD6UMA1"/>
<feature type="region of interest" description="Disordered" evidence="1">
    <location>
        <begin position="151"/>
        <end position="178"/>
    </location>
</feature>
<evidence type="ECO:0000313" key="3">
    <source>
        <dbReference type="Proteomes" id="UP001219525"/>
    </source>
</evidence>
<gene>
    <name evidence="2" type="ORF">GGX14DRAFT_408114</name>
</gene>
<comment type="caution">
    <text evidence="2">The sequence shown here is derived from an EMBL/GenBank/DDBJ whole genome shotgun (WGS) entry which is preliminary data.</text>
</comment>
<dbReference type="EMBL" id="JARJCW010000152">
    <property type="protein sequence ID" value="KAJ7190343.1"/>
    <property type="molecule type" value="Genomic_DNA"/>
</dbReference>
<accession>A0AAD6UMA1</accession>